<gene>
    <name evidence="2" type="ORF">KSF_021900</name>
</gene>
<reference evidence="2" key="1">
    <citation type="submission" date="2020-10" db="EMBL/GenBank/DDBJ databases">
        <title>Taxonomic study of unclassified bacteria belonging to the class Ktedonobacteria.</title>
        <authorList>
            <person name="Yabe S."/>
            <person name="Wang C.M."/>
            <person name="Zheng Y."/>
            <person name="Sakai Y."/>
            <person name="Cavaletti L."/>
            <person name="Monciardini P."/>
            <person name="Donadio S."/>
        </authorList>
    </citation>
    <scope>NUCLEOTIDE SEQUENCE</scope>
    <source>
        <strain evidence="2">ID150040</strain>
    </source>
</reference>
<evidence type="ECO:0000313" key="2">
    <source>
        <dbReference type="EMBL" id="GHO92142.1"/>
    </source>
</evidence>
<feature type="transmembrane region" description="Helical" evidence="1">
    <location>
        <begin position="27"/>
        <end position="51"/>
    </location>
</feature>
<evidence type="ECO:0000313" key="3">
    <source>
        <dbReference type="Proteomes" id="UP000597444"/>
    </source>
</evidence>
<dbReference type="Pfam" id="PF09819">
    <property type="entry name" value="ABC_cobalt"/>
    <property type="match status" value="1"/>
</dbReference>
<keyword evidence="1" id="KW-0472">Membrane</keyword>
<dbReference type="RefSeq" id="WP_220202997.1">
    <property type="nucleotide sequence ID" value="NZ_BNJK01000001.1"/>
</dbReference>
<dbReference type="Proteomes" id="UP000597444">
    <property type="component" value="Unassembled WGS sequence"/>
</dbReference>
<keyword evidence="1" id="KW-1133">Transmembrane helix</keyword>
<evidence type="ECO:0000256" key="1">
    <source>
        <dbReference type="SAM" id="Phobius"/>
    </source>
</evidence>
<dbReference type="AlphaFoldDB" id="A0A8J3IIP8"/>
<keyword evidence="1" id="KW-0812">Transmembrane</keyword>
<accession>A0A8J3IIP8</accession>
<feature type="transmembrane region" description="Helical" evidence="1">
    <location>
        <begin position="84"/>
        <end position="110"/>
    </location>
</feature>
<dbReference type="EMBL" id="BNJK01000001">
    <property type="protein sequence ID" value="GHO92142.1"/>
    <property type="molecule type" value="Genomic_DNA"/>
</dbReference>
<name>A0A8J3IIP8_9CHLR</name>
<feature type="transmembrane region" description="Helical" evidence="1">
    <location>
        <begin position="57"/>
        <end position="77"/>
    </location>
</feature>
<dbReference type="InterPro" id="IPR017195">
    <property type="entry name" value="ABC_thiamin-permease_prd"/>
</dbReference>
<organism evidence="2 3">
    <name type="scientific">Reticulibacter mediterranei</name>
    <dbReference type="NCBI Taxonomy" id="2778369"/>
    <lineage>
        <taxon>Bacteria</taxon>
        <taxon>Bacillati</taxon>
        <taxon>Chloroflexota</taxon>
        <taxon>Ktedonobacteria</taxon>
        <taxon>Ktedonobacterales</taxon>
        <taxon>Reticulibacteraceae</taxon>
        <taxon>Reticulibacter</taxon>
    </lineage>
</organism>
<keyword evidence="3" id="KW-1185">Reference proteome</keyword>
<comment type="caution">
    <text evidence="2">The sequence shown here is derived from an EMBL/GenBank/DDBJ whole genome shotgun (WGS) entry which is preliminary data.</text>
</comment>
<feature type="transmembrane region" description="Helical" evidence="1">
    <location>
        <begin position="130"/>
        <end position="151"/>
    </location>
</feature>
<proteinExistence type="predicted"/>
<protein>
    <submittedName>
        <fullName evidence="2">Uncharacterized protein</fullName>
    </submittedName>
</protein>
<feature type="transmembrane region" description="Helical" evidence="1">
    <location>
        <begin position="163"/>
        <end position="185"/>
    </location>
</feature>
<sequence>MSEQRVYEQSGRQGKKYSWLFWSTRDILLLAAIALVFGLILGIGLYPYLALLALGPIVTWGLIGLYLLPSFFIAYVLRRPGAAFLIALLYNLVMLPFSPFGFILMIGAVMHGFNVEAGIAIATRYRTFGIGWMALAGAISGVLEVFIYNIFYPEALRLAQPIVIGIVVVTTLSCTLVAIIAKLVADAVARTGALSGTALKREDAQEV</sequence>